<protein>
    <submittedName>
        <fullName evidence="1">Uncharacterized protein</fullName>
    </submittedName>
</protein>
<evidence type="ECO:0000313" key="1">
    <source>
        <dbReference type="EMBL" id="ETW33503.1"/>
    </source>
</evidence>
<dbReference type="Proteomes" id="UP000030708">
    <property type="component" value="Unassembled WGS sequence"/>
</dbReference>
<reference evidence="1 2" key="2">
    <citation type="submission" date="2013-02" db="EMBL/GenBank/DDBJ databases">
        <title>The Genome Sequence of Plasmodium falciparum Tanzania (2000708).</title>
        <authorList>
            <consortium name="The Broad Institute Genome Sequencing Platform"/>
            <consortium name="The Broad Institute Genome Sequencing Center for Infectious Disease"/>
            <person name="Neafsey D."/>
            <person name="Cheeseman I."/>
            <person name="Volkman S."/>
            <person name="Adams J."/>
            <person name="Walker B."/>
            <person name="Young S.K."/>
            <person name="Zeng Q."/>
            <person name="Gargeya S."/>
            <person name="Fitzgerald M."/>
            <person name="Haas B."/>
            <person name="Abouelleil A."/>
            <person name="Alvarado L."/>
            <person name="Arachchi H.M."/>
            <person name="Berlin A.M."/>
            <person name="Chapman S.B."/>
            <person name="Dewar J."/>
            <person name="Goldberg J."/>
            <person name="Griggs A."/>
            <person name="Gujja S."/>
            <person name="Hansen M."/>
            <person name="Howarth C."/>
            <person name="Imamovic A."/>
            <person name="Larimer J."/>
            <person name="McCowan C."/>
            <person name="Murphy C."/>
            <person name="Neiman D."/>
            <person name="Pearson M."/>
            <person name="Priest M."/>
            <person name="Roberts A."/>
            <person name="Saif S."/>
            <person name="Shea T."/>
            <person name="Sisk P."/>
            <person name="Sykes S."/>
            <person name="Wortman J."/>
            <person name="Nusbaum C."/>
            <person name="Birren B."/>
        </authorList>
    </citation>
    <scope>NUCLEOTIDE SEQUENCE [LARGE SCALE GENOMIC DNA]</scope>
    <source>
        <strain evidence="2">Tanzania (2000708)</strain>
    </source>
</reference>
<dbReference type="AlphaFoldDB" id="A0A024VYW5"/>
<gene>
    <name evidence="1" type="ORF">PFTANZ_05751</name>
</gene>
<sequence length="75" mass="9484">MTYYNIYFILYITFSTNYEFVSKNKIDPLVCHKDITKTQPMLKHAYFKNKENREIYIYKYYFHFLSFFFQYNIKI</sequence>
<dbReference type="EMBL" id="KI926571">
    <property type="protein sequence ID" value="ETW33503.1"/>
    <property type="molecule type" value="Genomic_DNA"/>
</dbReference>
<name>A0A024VYW5_PLAFA</name>
<accession>A0A024VYW5</accession>
<reference evidence="1 2" key="1">
    <citation type="submission" date="2013-02" db="EMBL/GenBank/DDBJ databases">
        <title>The Genome Annotation of Plasmodium falciparum Tanzania (2000708).</title>
        <authorList>
            <consortium name="The Broad Institute Genome Sequencing Platform"/>
            <consortium name="The Broad Institute Genome Sequencing Center for Infectious Disease"/>
            <person name="Neafsey D."/>
            <person name="Hoffman S."/>
            <person name="Volkman S."/>
            <person name="Rosenthal P."/>
            <person name="Walker B."/>
            <person name="Young S.K."/>
            <person name="Zeng Q."/>
            <person name="Gargeya S."/>
            <person name="Fitzgerald M."/>
            <person name="Haas B."/>
            <person name="Abouelleil A."/>
            <person name="Allen A.W."/>
            <person name="Alvarado L."/>
            <person name="Arachchi H.M."/>
            <person name="Berlin A.M."/>
            <person name="Chapman S.B."/>
            <person name="Gainer-Dewar J."/>
            <person name="Goldberg J."/>
            <person name="Griggs A."/>
            <person name="Gujja S."/>
            <person name="Hansen M."/>
            <person name="Howarth C."/>
            <person name="Imamovic A."/>
            <person name="Ireland A."/>
            <person name="Larimer J."/>
            <person name="McCowan C."/>
            <person name="Murphy C."/>
            <person name="Pearson M."/>
            <person name="Poon T.W."/>
            <person name="Priest M."/>
            <person name="Roberts A."/>
            <person name="Saif S."/>
            <person name="Shea T."/>
            <person name="Sisk P."/>
            <person name="Sykes S."/>
            <person name="Wortman J."/>
            <person name="Nusbaum C."/>
            <person name="Birren B."/>
        </authorList>
    </citation>
    <scope>NUCLEOTIDE SEQUENCE [LARGE SCALE GENOMIC DNA]</scope>
    <source>
        <strain evidence="2">Tanzania (2000708)</strain>
    </source>
</reference>
<organism evidence="1 2">
    <name type="scientific">Plasmodium falciparum Tanzania</name>
    <name type="common">2000708</name>
    <dbReference type="NCBI Taxonomy" id="1036725"/>
    <lineage>
        <taxon>Eukaryota</taxon>
        <taxon>Sar</taxon>
        <taxon>Alveolata</taxon>
        <taxon>Apicomplexa</taxon>
        <taxon>Aconoidasida</taxon>
        <taxon>Haemosporida</taxon>
        <taxon>Plasmodiidae</taxon>
        <taxon>Plasmodium</taxon>
        <taxon>Plasmodium (Laverania)</taxon>
    </lineage>
</organism>
<evidence type="ECO:0000313" key="2">
    <source>
        <dbReference type="Proteomes" id="UP000030708"/>
    </source>
</evidence>
<proteinExistence type="predicted"/>